<dbReference type="AlphaFoldDB" id="A0AAC9PQU4"/>
<accession>A0AAC9PQU4</accession>
<gene>
    <name evidence="1" type="ORF">UA74_06795</name>
</gene>
<reference evidence="2" key="1">
    <citation type="submission" date="2016-06" db="EMBL/GenBank/DDBJ databases">
        <title>Complete genome sequence of Actinoalloteichus fjordicus DSM 46855 (=ADI127-17), type strain of the new species Actinoalloteichus fjordicus.</title>
        <authorList>
            <person name="Ruckert C."/>
            <person name="Nouioui I."/>
            <person name="Willmese J."/>
            <person name="van Wezel G."/>
            <person name="Klenk H.-P."/>
            <person name="Kalinowski J."/>
            <person name="Zotchev S.B."/>
        </authorList>
    </citation>
    <scope>NUCLEOTIDE SEQUENCE [LARGE SCALE GENOMIC DNA]</scope>
    <source>
        <strain evidence="2">ADI127-7</strain>
    </source>
</reference>
<sequence>MTSFGRVAQVRASDSLADWIRTHGHSVSTLDLDAPLEDLGPLAEIVGSARVVGLGESSHHVEEFYQCAIGCCASSSSGAASPSSRWKRRTRWSRRGRLWRLHLSRRFPLSGGAARSAGT</sequence>
<keyword evidence="2" id="KW-1185">Reference proteome</keyword>
<dbReference type="SUPFAM" id="SSF159501">
    <property type="entry name" value="EreA/ChaN-like"/>
    <property type="match status" value="1"/>
</dbReference>
<dbReference type="EMBL" id="CP016076">
    <property type="protein sequence ID" value="APU13430.1"/>
    <property type="molecule type" value="Genomic_DNA"/>
</dbReference>
<protein>
    <submittedName>
        <fullName evidence="1">Uncharacterized protein</fullName>
    </submittedName>
</protein>
<name>A0AAC9PQU4_9PSEU</name>
<evidence type="ECO:0000313" key="1">
    <source>
        <dbReference type="EMBL" id="APU13430.1"/>
    </source>
</evidence>
<dbReference type="KEGG" id="acad:UA74_06795"/>
<dbReference type="Gene3D" id="3.40.1660.10">
    <property type="entry name" value="EreA-like (biosynthetic domain)"/>
    <property type="match status" value="1"/>
</dbReference>
<dbReference type="Proteomes" id="UP000185511">
    <property type="component" value="Chromosome"/>
</dbReference>
<evidence type="ECO:0000313" key="2">
    <source>
        <dbReference type="Proteomes" id="UP000185511"/>
    </source>
</evidence>
<proteinExistence type="predicted"/>
<organism evidence="1 2">
    <name type="scientific">Actinoalloteichus fjordicus</name>
    <dbReference type="NCBI Taxonomy" id="1612552"/>
    <lineage>
        <taxon>Bacteria</taxon>
        <taxon>Bacillati</taxon>
        <taxon>Actinomycetota</taxon>
        <taxon>Actinomycetes</taxon>
        <taxon>Pseudonocardiales</taxon>
        <taxon>Pseudonocardiaceae</taxon>
        <taxon>Actinoalloteichus</taxon>
    </lineage>
</organism>